<evidence type="ECO:0008006" key="4">
    <source>
        <dbReference type="Google" id="ProtNLM"/>
    </source>
</evidence>
<dbReference type="AlphaFoldDB" id="A0A4V5N686"/>
<proteinExistence type="predicted"/>
<dbReference type="OrthoDB" id="2342176at2759"/>
<sequence>MRTFSVLSTLLVLASAHMQLHYPAPFNSSNNPHLGDCNADPYLQYPYDCCGPNDRWTYPCRGYMSLLGTPQGAPTATWQAGSTQAWSIGGIGNHYGGSCQVGFSVDKGQTFQVATTYEGNCPHRNLGSDPSGQTFPFTVPADLPPGTQVFAWIWYNREQELNMNCAAVDITPAAAANPPGGEGGGYHGSPAARAVSSSSSGSGAVGYYDRPEMLVADDGNGCLTPHTTAELKYPAPGPEVVVGDGAYPLQLPYGTCGRVGEQAYRGQTGEDGH</sequence>
<evidence type="ECO:0000313" key="3">
    <source>
        <dbReference type="Proteomes" id="UP000310066"/>
    </source>
</evidence>
<dbReference type="PANTHER" id="PTHR36182:SF1">
    <property type="entry name" value="PROTEIN, PUTATIVE (AFU_ORTHOLOGUE AFUA_6G10930)-RELATED"/>
    <property type="match status" value="1"/>
</dbReference>
<feature type="signal peptide" evidence="1">
    <location>
        <begin position="1"/>
        <end position="16"/>
    </location>
</feature>
<organism evidence="2 3">
    <name type="scientific">Friedmanniomyces endolithicus</name>
    <dbReference type="NCBI Taxonomy" id="329885"/>
    <lineage>
        <taxon>Eukaryota</taxon>
        <taxon>Fungi</taxon>
        <taxon>Dikarya</taxon>
        <taxon>Ascomycota</taxon>
        <taxon>Pezizomycotina</taxon>
        <taxon>Dothideomycetes</taxon>
        <taxon>Dothideomycetidae</taxon>
        <taxon>Mycosphaerellales</taxon>
        <taxon>Teratosphaeriaceae</taxon>
        <taxon>Friedmanniomyces</taxon>
    </lineage>
</organism>
<reference evidence="2 3" key="1">
    <citation type="submission" date="2017-03" db="EMBL/GenBank/DDBJ databases">
        <title>Genomes of endolithic fungi from Antarctica.</title>
        <authorList>
            <person name="Coleine C."/>
            <person name="Masonjones S."/>
            <person name="Stajich J.E."/>
        </authorList>
    </citation>
    <scope>NUCLEOTIDE SEQUENCE [LARGE SCALE GENOMIC DNA]</scope>
    <source>
        <strain evidence="2 3">CCFEE 5311</strain>
    </source>
</reference>
<dbReference type="EMBL" id="NAJP01000075">
    <property type="protein sequence ID" value="TKA34879.1"/>
    <property type="molecule type" value="Genomic_DNA"/>
</dbReference>
<dbReference type="Proteomes" id="UP000310066">
    <property type="component" value="Unassembled WGS sequence"/>
</dbReference>
<accession>A0A4V5N686</accession>
<name>A0A4V5N686_9PEZI</name>
<dbReference type="STRING" id="329885.A0A4V5N686"/>
<evidence type="ECO:0000256" key="1">
    <source>
        <dbReference type="SAM" id="SignalP"/>
    </source>
</evidence>
<protein>
    <recommendedName>
        <fullName evidence="4">Chitin-binding type-4 domain-containing protein</fullName>
    </recommendedName>
</protein>
<dbReference type="Gene3D" id="2.70.50.70">
    <property type="match status" value="1"/>
</dbReference>
<keyword evidence="1" id="KW-0732">Signal</keyword>
<evidence type="ECO:0000313" key="2">
    <source>
        <dbReference type="EMBL" id="TKA34879.1"/>
    </source>
</evidence>
<gene>
    <name evidence="2" type="ORF">B0A54_13842</name>
</gene>
<feature type="chain" id="PRO_5020879415" description="Chitin-binding type-4 domain-containing protein" evidence="1">
    <location>
        <begin position="17"/>
        <end position="273"/>
    </location>
</feature>
<dbReference type="PANTHER" id="PTHR36182">
    <property type="entry name" value="PROTEIN, PUTATIVE (AFU_ORTHOLOGUE AFUA_6G10930)-RELATED"/>
    <property type="match status" value="1"/>
</dbReference>
<comment type="caution">
    <text evidence="2">The sequence shown here is derived from an EMBL/GenBank/DDBJ whole genome shotgun (WGS) entry which is preliminary data.</text>
</comment>